<accession>A0A0G2FYZ4</accession>
<gene>
    <name evidence="2" type="ORF">UCDDA912_g00659</name>
</gene>
<name>A0A0G2FYZ4_9PEZI</name>
<reference evidence="2 3" key="2">
    <citation type="submission" date="2015-05" db="EMBL/GenBank/DDBJ databases">
        <authorList>
            <person name="Morales-Cruz A."/>
            <person name="Amrine K.C."/>
            <person name="Cantu D."/>
        </authorList>
    </citation>
    <scope>NUCLEOTIDE SEQUENCE [LARGE SCALE GENOMIC DNA]</scope>
    <source>
        <strain evidence="2">DA912</strain>
    </source>
</reference>
<feature type="compositionally biased region" description="Basic residues" evidence="1">
    <location>
        <begin position="60"/>
        <end position="81"/>
    </location>
</feature>
<dbReference type="Proteomes" id="UP000034680">
    <property type="component" value="Unassembled WGS sequence"/>
</dbReference>
<protein>
    <recommendedName>
        <fullName evidence="4">TIGR02453 family protein</fullName>
    </recommendedName>
</protein>
<dbReference type="AlphaFoldDB" id="A0A0G2FYZ4"/>
<feature type="compositionally biased region" description="Acidic residues" evidence="1">
    <location>
        <begin position="379"/>
        <end position="401"/>
    </location>
</feature>
<feature type="region of interest" description="Disordered" evidence="1">
    <location>
        <begin position="1"/>
        <end position="127"/>
    </location>
</feature>
<dbReference type="STRING" id="1214573.A0A0G2FYZ4"/>
<dbReference type="Pfam" id="PF09365">
    <property type="entry name" value="DUF2461"/>
    <property type="match status" value="1"/>
</dbReference>
<evidence type="ECO:0000313" key="3">
    <source>
        <dbReference type="Proteomes" id="UP000034680"/>
    </source>
</evidence>
<sequence length="401" mass="45135">MPPRKRNAPAPETPVASGGRRSTRIGSSGKKSQYFEADSDDDIEDSAADDFKATNGNSTGRKRGRPRKNPASRPTPTRKKAKIESDEDADEFQEEAEDEDADDDELDEDEEPRVTITPLNKMRGTGGVDYEDDRLHPNTLLFLKDLKANNKRSWLKSNDPEYRRSLQDWNSYVETLMEKVIAADPTIPELPLKDVVFRIYRDIRFSNDPTPYKPHYSVAFSRTGRKGPYACYYVHCEPGSCFIGGGLWHPDAAHLAKLRASIDERPRRWRRVLLEDSFRSAFLPGAKRGDEKSCLKAFCKANGENALKTKPKGFDADHRDIELLKLRNFTVGKKIPDSVFTADDSQDQIADIIRAMVGYFQVGFLNDVVMPDPNLDSDSSSEDEDGDENDDGDGDDNADEE</sequence>
<evidence type="ECO:0008006" key="4">
    <source>
        <dbReference type="Google" id="ProtNLM"/>
    </source>
</evidence>
<feature type="compositionally biased region" description="Acidic residues" evidence="1">
    <location>
        <begin position="37"/>
        <end position="48"/>
    </location>
</feature>
<dbReference type="EMBL" id="LCUC01000021">
    <property type="protein sequence ID" value="KKY39306.1"/>
    <property type="molecule type" value="Genomic_DNA"/>
</dbReference>
<feature type="compositionally biased region" description="Acidic residues" evidence="1">
    <location>
        <begin position="85"/>
        <end position="111"/>
    </location>
</feature>
<dbReference type="NCBIfam" id="TIGR02453">
    <property type="entry name" value="TIGR02453 family protein"/>
    <property type="match status" value="1"/>
</dbReference>
<feature type="compositionally biased region" description="Low complexity" evidence="1">
    <location>
        <begin position="17"/>
        <end position="29"/>
    </location>
</feature>
<reference evidence="2 3" key="1">
    <citation type="submission" date="2015-05" db="EMBL/GenBank/DDBJ databases">
        <title>Distinctive expansion of gene families associated with plant cell wall degradation and secondary metabolism in the genomes of grapevine trunk pathogens.</title>
        <authorList>
            <person name="Lawrence D.P."/>
            <person name="Travadon R."/>
            <person name="Rolshausen P.E."/>
            <person name="Baumgartner K."/>
        </authorList>
    </citation>
    <scope>NUCLEOTIDE SEQUENCE [LARGE SCALE GENOMIC DNA]</scope>
    <source>
        <strain evidence="2">DA912</strain>
    </source>
</reference>
<evidence type="ECO:0000313" key="2">
    <source>
        <dbReference type="EMBL" id="KKY39306.1"/>
    </source>
</evidence>
<evidence type="ECO:0000256" key="1">
    <source>
        <dbReference type="SAM" id="MobiDB-lite"/>
    </source>
</evidence>
<comment type="caution">
    <text evidence="2">The sequence shown here is derived from an EMBL/GenBank/DDBJ whole genome shotgun (WGS) entry which is preliminary data.</text>
</comment>
<feature type="region of interest" description="Disordered" evidence="1">
    <location>
        <begin position="371"/>
        <end position="401"/>
    </location>
</feature>
<dbReference type="OrthoDB" id="2537769at2759"/>
<keyword evidence="3" id="KW-1185">Reference proteome</keyword>
<dbReference type="PANTHER" id="PTHR36452">
    <property type="entry name" value="CHROMOSOME 12, WHOLE GENOME SHOTGUN SEQUENCE"/>
    <property type="match status" value="1"/>
</dbReference>
<organism evidence="2 3">
    <name type="scientific">Diaporthe ampelina</name>
    <dbReference type="NCBI Taxonomy" id="1214573"/>
    <lineage>
        <taxon>Eukaryota</taxon>
        <taxon>Fungi</taxon>
        <taxon>Dikarya</taxon>
        <taxon>Ascomycota</taxon>
        <taxon>Pezizomycotina</taxon>
        <taxon>Sordariomycetes</taxon>
        <taxon>Sordariomycetidae</taxon>
        <taxon>Diaporthales</taxon>
        <taxon>Diaporthaceae</taxon>
        <taxon>Diaporthe</taxon>
    </lineage>
</organism>
<dbReference type="InterPro" id="IPR012808">
    <property type="entry name" value="CHP02453"/>
</dbReference>
<dbReference type="PANTHER" id="PTHR36452:SF1">
    <property type="entry name" value="DUF2461 DOMAIN-CONTAINING PROTEIN"/>
    <property type="match status" value="1"/>
</dbReference>
<proteinExistence type="predicted"/>